<keyword evidence="2" id="KW-1185">Reference proteome</keyword>
<gene>
    <name evidence="1" type="ordered locus">Cyan7822_6581</name>
</gene>
<keyword evidence="1" id="KW-0614">Plasmid</keyword>
<evidence type="ECO:0000313" key="2">
    <source>
        <dbReference type="Proteomes" id="UP000008206"/>
    </source>
</evidence>
<dbReference type="HOGENOM" id="CLU_1459021_0_0_3"/>
<accession>E0UN09</accession>
<dbReference type="RefSeq" id="WP_013335081.1">
    <property type="nucleotide sequence ID" value="NC_014534.1"/>
</dbReference>
<geneLocation type="plasmid" evidence="1 2">
    <name>Cy782202</name>
</geneLocation>
<name>E0UN09_GLOV7</name>
<dbReference type="Gene3D" id="1.10.287.130">
    <property type="match status" value="1"/>
</dbReference>
<reference evidence="2" key="1">
    <citation type="journal article" date="2011" name="MBio">
        <title>Novel metabolic attributes of the genus Cyanothece, comprising a group of unicellular nitrogen-fixing Cyanobacteria.</title>
        <authorList>
            <person name="Bandyopadhyay A."/>
            <person name="Elvitigala T."/>
            <person name="Welsh E."/>
            <person name="Stockel J."/>
            <person name="Liberton M."/>
            <person name="Min H."/>
            <person name="Sherman L.A."/>
            <person name="Pakrasi H.B."/>
        </authorList>
    </citation>
    <scope>NUCLEOTIDE SEQUENCE [LARGE SCALE GENOMIC DNA]</scope>
    <source>
        <strain evidence="2">PCC 7822</strain>
        <plasmid evidence="2">Cy782202</plasmid>
    </source>
</reference>
<evidence type="ECO:0000313" key="1">
    <source>
        <dbReference type="EMBL" id="ADN18339.1"/>
    </source>
</evidence>
<dbReference type="EMBL" id="CP002200">
    <property type="protein sequence ID" value="ADN18339.1"/>
    <property type="molecule type" value="Genomic_DNA"/>
</dbReference>
<protein>
    <submittedName>
        <fullName evidence="1">Uncharacterized protein</fullName>
    </submittedName>
</protein>
<proteinExistence type="predicted"/>
<organism evidence="1 2">
    <name type="scientific">Gloeothece verrucosa (strain PCC 7822)</name>
    <name type="common">Cyanothece sp. (strain PCC 7822)</name>
    <dbReference type="NCBI Taxonomy" id="497965"/>
    <lineage>
        <taxon>Bacteria</taxon>
        <taxon>Bacillati</taxon>
        <taxon>Cyanobacteriota</taxon>
        <taxon>Cyanophyceae</taxon>
        <taxon>Oscillatoriophycideae</taxon>
        <taxon>Chroococcales</taxon>
        <taxon>Aphanothecaceae</taxon>
        <taxon>Gloeothece</taxon>
        <taxon>Gloeothece verrucosa</taxon>
    </lineage>
</organism>
<dbReference type="KEGG" id="cyj:Cyan7822_6581"/>
<sequence>MLEEFPTRADLEQEILRLRAKLLGQEKLALIGSLTPAIAHDLLNDYEVIFKKLSVAEIVLNRLGNEKYDLGEQKQLIQKRLTNISEILSESSQMIHRYFFEVLSENRDKHLQQEIDVNKLVNESHKHGSYRFDIQSPQGFTRNVIRDYQENIFLVGNEFELRYVFISNSHFGKNKNFSFVLKLKK</sequence>
<dbReference type="AlphaFoldDB" id="E0UN09"/>
<dbReference type="Proteomes" id="UP000008206">
    <property type="component" value="Plasmid Cy782202"/>
</dbReference>